<dbReference type="GO" id="GO:0019563">
    <property type="term" value="P:glycerol catabolic process"/>
    <property type="evidence" value="ECO:0007669"/>
    <property type="project" value="TreeGrafter"/>
</dbReference>
<protein>
    <recommendedName>
        <fullName evidence="3">Triosephosphate isomerase</fullName>
        <ecNumber evidence="3">5.3.1.1</ecNumber>
    </recommendedName>
</protein>
<keyword evidence="3" id="KW-0324">Glycolysis</keyword>
<evidence type="ECO:0000256" key="3">
    <source>
        <dbReference type="RuleBase" id="RU363013"/>
    </source>
</evidence>
<dbReference type="Gene3D" id="3.20.20.70">
    <property type="entry name" value="Aldolase class I"/>
    <property type="match status" value="1"/>
</dbReference>
<dbReference type="Proteomes" id="UP000033980">
    <property type="component" value="Unassembled WGS sequence"/>
</dbReference>
<evidence type="ECO:0000256" key="2">
    <source>
        <dbReference type="ARBA" id="ARBA00023235"/>
    </source>
</evidence>
<dbReference type="GO" id="GO:0005829">
    <property type="term" value="C:cytosol"/>
    <property type="evidence" value="ECO:0007669"/>
    <property type="project" value="TreeGrafter"/>
</dbReference>
<dbReference type="GO" id="GO:0006094">
    <property type="term" value="P:gluconeogenesis"/>
    <property type="evidence" value="ECO:0007669"/>
    <property type="project" value="UniProtKB-UniPathway"/>
</dbReference>
<keyword evidence="3" id="KW-0963">Cytoplasm</keyword>
<comment type="pathway">
    <text evidence="3">Carbohydrate biosynthesis; gluconeogenesis.</text>
</comment>
<organism evidence="4 5">
    <name type="scientific">Candidatus Collierbacteria bacterium GW2011_GWC2_43_12</name>
    <dbReference type="NCBI Taxonomy" id="1618390"/>
    <lineage>
        <taxon>Bacteria</taxon>
        <taxon>Candidatus Collieribacteriota</taxon>
    </lineage>
</organism>
<evidence type="ECO:0000256" key="1">
    <source>
        <dbReference type="ARBA" id="ARBA00007422"/>
    </source>
</evidence>
<dbReference type="InterPro" id="IPR035990">
    <property type="entry name" value="TIM_sf"/>
</dbReference>
<comment type="similarity">
    <text evidence="1 3">Belongs to the triosephosphate isomerase family.</text>
</comment>
<dbReference type="GO" id="GO:0006096">
    <property type="term" value="P:glycolytic process"/>
    <property type="evidence" value="ECO:0007669"/>
    <property type="project" value="UniProtKB-UniPathway"/>
</dbReference>
<name>A0A0G1F8K5_9BACT</name>
<dbReference type="InterPro" id="IPR013785">
    <property type="entry name" value="Aldolase_TIM"/>
</dbReference>
<dbReference type="SUPFAM" id="SSF51351">
    <property type="entry name" value="Triosephosphate isomerase (TIM)"/>
    <property type="match status" value="1"/>
</dbReference>
<comment type="pathway">
    <text evidence="3">Carbohydrate degradation; glycolysis; D-glyceraldehyde 3-phosphate from glycerone phosphate: step 1/1.</text>
</comment>
<accession>A0A0G1F8K5</accession>
<comment type="subunit">
    <text evidence="3">Homodimer.</text>
</comment>
<comment type="catalytic activity">
    <reaction evidence="3">
        <text>D-glyceraldehyde 3-phosphate = dihydroxyacetone phosphate</text>
        <dbReference type="Rhea" id="RHEA:18585"/>
        <dbReference type="ChEBI" id="CHEBI:57642"/>
        <dbReference type="ChEBI" id="CHEBI:59776"/>
        <dbReference type="EC" id="5.3.1.1"/>
    </reaction>
</comment>
<sequence>MKYVIGNWKSNQNITESLIWLDQLAALHPKFSTETTIILCLPFTDIASFNHKIADLGLPIISGSQNVSHLPPGKHTGEITANMLGELVSYCIVGHSERRREFGESSEMVAQKARLLLENSITPIVCLDTPYMDEQIKAMFNFDVDVSRCFFVYEPIDAIGTGKPIDPIDANHITSQIGFLTDNSAPVLYGGSISSDNAAAFTNQNRIDGVLVGTDSLEPTLFASIITSLS</sequence>
<dbReference type="PANTHER" id="PTHR21139">
    <property type="entry name" value="TRIOSEPHOSPHATE ISOMERASE"/>
    <property type="match status" value="1"/>
</dbReference>
<dbReference type="GO" id="GO:0004807">
    <property type="term" value="F:triose-phosphate isomerase activity"/>
    <property type="evidence" value="ECO:0007669"/>
    <property type="project" value="UniProtKB-EC"/>
</dbReference>
<evidence type="ECO:0000313" key="5">
    <source>
        <dbReference type="Proteomes" id="UP000033980"/>
    </source>
</evidence>
<dbReference type="UniPathway" id="UPA00138"/>
<gene>
    <name evidence="4" type="ORF">UV68_C0068G0002</name>
</gene>
<evidence type="ECO:0000313" key="4">
    <source>
        <dbReference type="EMBL" id="KKS91496.1"/>
    </source>
</evidence>
<reference evidence="4 5" key="1">
    <citation type="journal article" date="2015" name="Nature">
        <title>rRNA introns, odd ribosomes, and small enigmatic genomes across a large radiation of phyla.</title>
        <authorList>
            <person name="Brown C.T."/>
            <person name="Hug L.A."/>
            <person name="Thomas B.C."/>
            <person name="Sharon I."/>
            <person name="Castelle C.J."/>
            <person name="Singh A."/>
            <person name="Wilkins M.J."/>
            <person name="Williams K.H."/>
            <person name="Banfield J.F."/>
        </authorList>
    </citation>
    <scope>NUCLEOTIDE SEQUENCE [LARGE SCALE GENOMIC DNA]</scope>
</reference>
<comment type="subcellular location">
    <subcellularLocation>
        <location evidence="3">Cytoplasm</location>
    </subcellularLocation>
</comment>
<dbReference type="Pfam" id="PF00121">
    <property type="entry name" value="TIM"/>
    <property type="match status" value="1"/>
</dbReference>
<dbReference type="UniPathway" id="UPA00109">
    <property type="reaction ID" value="UER00189"/>
</dbReference>
<dbReference type="CDD" id="cd00311">
    <property type="entry name" value="TIM"/>
    <property type="match status" value="1"/>
</dbReference>
<dbReference type="EMBL" id="LCFK01000068">
    <property type="protein sequence ID" value="KKS91496.1"/>
    <property type="molecule type" value="Genomic_DNA"/>
</dbReference>
<dbReference type="PANTHER" id="PTHR21139:SF42">
    <property type="entry name" value="TRIOSEPHOSPHATE ISOMERASE"/>
    <property type="match status" value="1"/>
</dbReference>
<proteinExistence type="inferred from homology"/>
<dbReference type="EC" id="5.3.1.1" evidence="3"/>
<comment type="caution">
    <text evidence="4">The sequence shown here is derived from an EMBL/GenBank/DDBJ whole genome shotgun (WGS) entry which is preliminary data.</text>
</comment>
<keyword evidence="3" id="KW-0312">Gluconeogenesis</keyword>
<dbReference type="AlphaFoldDB" id="A0A0G1F8K5"/>
<dbReference type="InterPro" id="IPR000652">
    <property type="entry name" value="Triosephosphate_isomerase"/>
</dbReference>
<keyword evidence="2 3" id="KW-0413">Isomerase</keyword>
<dbReference type="GO" id="GO:0046166">
    <property type="term" value="P:glyceraldehyde-3-phosphate biosynthetic process"/>
    <property type="evidence" value="ECO:0007669"/>
    <property type="project" value="TreeGrafter"/>
</dbReference>
<dbReference type="PROSITE" id="PS51440">
    <property type="entry name" value="TIM_2"/>
    <property type="match status" value="1"/>
</dbReference>